<dbReference type="GO" id="GO:0016787">
    <property type="term" value="F:hydrolase activity"/>
    <property type="evidence" value="ECO:0007669"/>
    <property type="project" value="UniProtKB-KW"/>
</dbReference>
<evidence type="ECO:0000256" key="2">
    <source>
        <dbReference type="ARBA" id="ARBA00012552"/>
    </source>
</evidence>
<dbReference type="Gene3D" id="3.40.50.300">
    <property type="entry name" value="P-loop containing nucleotide triphosphate hydrolases"/>
    <property type="match status" value="2"/>
</dbReference>
<dbReference type="PROSITE" id="PS00690">
    <property type="entry name" value="DEAH_ATP_HELICASE"/>
    <property type="match status" value="1"/>
</dbReference>
<evidence type="ECO:0000259" key="10">
    <source>
        <dbReference type="PROSITE" id="PS51194"/>
    </source>
</evidence>
<keyword evidence="4" id="KW-0378">Hydrolase</keyword>
<comment type="catalytic activity">
    <reaction evidence="7">
        <text>ATP + H2O = ADP + phosphate + H(+)</text>
        <dbReference type="Rhea" id="RHEA:13065"/>
        <dbReference type="ChEBI" id="CHEBI:15377"/>
        <dbReference type="ChEBI" id="CHEBI:15378"/>
        <dbReference type="ChEBI" id="CHEBI:30616"/>
        <dbReference type="ChEBI" id="CHEBI:43474"/>
        <dbReference type="ChEBI" id="CHEBI:456216"/>
        <dbReference type="EC" id="3.6.4.13"/>
    </reaction>
</comment>
<feature type="domain" description="Helicase ATP-binding" evidence="9">
    <location>
        <begin position="93"/>
        <end position="256"/>
    </location>
</feature>
<dbReference type="InterPro" id="IPR024590">
    <property type="entry name" value="HrpA_C"/>
</dbReference>
<dbReference type="EC" id="3.6.4.13" evidence="2"/>
<dbReference type="Proteomes" id="UP000006797">
    <property type="component" value="Chromosome"/>
</dbReference>
<dbReference type="InterPro" id="IPR001650">
    <property type="entry name" value="Helicase_C-like"/>
</dbReference>
<dbReference type="EMBL" id="FQ670204">
    <property type="protein sequence ID" value="CBY87501.1"/>
    <property type="molecule type" value="Genomic_DNA"/>
</dbReference>
<dbReference type="PANTHER" id="PTHR18934:SF99">
    <property type="entry name" value="ATP-DEPENDENT RNA HELICASE DHX37-RELATED"/>
    <property type="match status" value="1"/>
</dbReference>
<dbReference type="PROSITE" id="PS51194">
    <property type="entry name" value="HELICASE_CTER"/>
    <property type="match status" value="1"/>
</dbReference>
<dbReference type="Pfam" id="PF00271">
    <property type="entry name" value="Helicase_C"/>
    <property type="match status" value="1"/>
</dbReference>
<gene>
    <name evidence="11" type="ORF">HICON_02170</name>
</gene>
<dbReference type="SUPFAM" id="SSF52540">
    <property type="entry name" value="P-loop containing nucleoside triphosphate hydrolases"/>
    <property type="match status" value="1"/>
</dbReference>
<evidence type="ECO:0000256" key="5">
    <source>
        <dbReference type="ARBA" id="ARBA00022806"/>
    </source>
</evidence>
<dbReference type="RefSeq" id="WP_013527846.1">
    <property type="nucleotide sequence ID" value="NC_014922.1"/>
</dbReference>
<evidence type="ECO:0000256" key="1">
    <source>
        <dbReference type="ARBA" id="ARBA00008792"/>
    </source>
</evidence>
<feature type="coiled-coil region" evidence="8">
    <location>
        <begin position="45"/>
        <end position="72"/>
    </location>
</feature>
<dbReference type="Gene3D" id="1.20.120.1080">
    <property type="match status" value="1"/>
</dbReference>
<evidence type="ECO:0000256" key="3">
    <source>
        <dbReference type="ARBA" id="ARBA00022741"/>
    </source>
</evidence>
<keyword evidence="8" id="KW-0175">Coiled coil</keyword>
<dbReference type="SMART" id="SM00847">
    <property type="entry name" value="HA2"/>
    <property type="match status" value="1"/>
</dbReference>
<dbReference type="InterPro" id="IPR002464">
    <property type="entry name" value="DNA/RNA_helicase_DEAH_CS"/>
</dbReference>
<dbReference type="InterPro" id="IPR014001">
    <property type="entry name" value="Helicase_ATP-bd"/>
</dbReference>
<dbReference type="CDD" id="cd18791">
    <property type="entry name" value="SF2_C_RHA"/>
    <property type="match status" value="1"/>
</dbReference>
<name>A0AAV2U5F8_HAEIF</name>
<evidence type="ECO:0000259" key="9">
    <source>
        <dbReference type="PROSITE" id="PS51192"/>
    </source>
</evidence>
<protein>
    <recommendedName>
        <fullName evidence="2">RNA helicase</fullName>
        <ecNumber evidence="2">3.6.4.13</ecNumber>
    </recommendedName>
</protein>
<feature type="domain" description="Helicase C-terminal" evidence="10">
    <location>
        <begin position="280"/>
        <end position="447"/>
    </location>
</feature>
<reference evidence="11 12" key="1">
    <citation type="journal article" date="2012" name="Emerg. Infect. Dis.">
        <title>Lineage-specific Virulence Determinants of Haemophilus influenzae Biogroup aegyptius.</title>
        <authorList>
            <person name="Strouts F.R."/>
            <person name="Power P."/>
            <person name="Croucher N.J."/>
            <person name="Corton N."/>
            <person name="van Tonder A."/>
            <person name="Quail M.A."/>
            <person name="Langford P.R."/>
            <person name="Hudson M.J."/>
            <person name="Parkhill J."/>
            <person name="Kroll J.S."/>
            <person name="Bentley S.D."/>
        </authorList>
    </citation>
    <scope>NUCLEOTIDE SEQUENCE [LARGE SCALE GENOMIC DNA]</scope>
    <source>
        <strain evidence="11 12">F3047</strain>
    </source>
</reference>
<organism evidence="11 12">
    <name type="scientific">Haemophilus influenzae F3047</name>
    <dbReference type="NCBI Taxonomy" id="935897"/>
    <lineage>
        <taxon>Bacteria</taxon>
        <taxon>Pseudomonadati</taxon>
        <taxon>Pseudomonadota</taxon>
        <taxon>Gammaproteobacteria</taxon>
        <taxon>Pasteurellales</taxon>
        <taxon>Pasteurellaceae</taxon>
        <taxon>Haemophilus</taxon>
    </lineage>
</organism>
<dbReference type="FunFam" id="1.20.120.1080:FF:000005">
    <property type="entry name" value="ATP-dependent helicase HrpA"/>
    <property type="match status" value="1"/>
</dbReference>
<evidence type="ECO:0000256" key="4">
    <source>
        <dbReference type="ARBA" id="ARBA00022801"/>
    </source>
</evidence>
<dbReference type="PANTHER" id="PTHR18934">
    <property type="entry name" value="ATP-DEPENDENT RNA HELICASE"/>
    <property type="match status" value="1"/>
</dbReference>
<dbReference type="InterPro" id="IPR007502">
    <property type="entry name" value="Helicase-assoc_dom"/>
</dbReference>
<dbReference type="InterPro" id="IPR003593">
    <property type="entry name" value="AAA+_ATPase"/>
</dbReference>
<evidence type="ECO:0000256" key="8">
    <source>
        <dbReference type="SAM" id="Coils"/>
    </source>
</evidence>
<dbReference type="CDD" id="cd17989">
    <property type="entry name" value="DEXHc_HrpA"/>
    <property type="match status" value="1"/>
</dbReference>
<dbReference type="SMART" id="SM00487">
    <property type="entry name" value="DEXDc"/>
    <property type="match status" value="1"/>
</dbReference>
<dbReference type="GO" id="GO:0005524">
    <property type="term" value="F:ATP binding"/>
    <property type="evidence" value="ECO:0007669"/>
    <property type="project" value="UniProtKB-KW"/>
</dbReference>
<dbReference type="Pfam" id="PF07717">
    <property type="entry name" value="OB_NTP_bind"/>
    <property type="match status" value="1"/>
</dbReference>
<dbReference type="Pfam" id="PF00270">
    <property type="entry name" value="DEAD"/>
    <property type="match status" value="1"/>
</dbReference>
<evidence type="ECO:0000256" key="7">
    <source>
        <dbReference type="ARBA" id="ARBA00047984"/>
    </source>
</evidence>
<keyword evidence="3" id="KW-0547">Nucleotide-binding</keyword>
<dbReference type="FunFam" id="3.40.50.300:FF:000575">
    <property type="entry name" value="ATP-dependent helicase hrpA"/>
    <property type="match status" value="1"/>
</dbReference>
<dbReference type="Pfam" id="PF11898">
    <property type="entry name" value="DUF3418"/>
    <property type="match status" value="1"/>
</dbReference>
<dbReference type="GO" id="GO:0003724">
    <property type="term" value="F:RNA helicase activity"/>
    <property type="evidence" value="ECO:0007669"/>
    <property type="project" value="UniProtKB-EC"/>
</dbReference>
<dbReference type="FunFam" id="3.40.50.300:FF:000439">
    <property type="entry name" value="ATP-dependent RNA helicase HrpA"/>
    <property type="match status" value="1"/>
</dbReference>
<dbReference type="InterPro" id="IPR011709">
    <property type="entry name" value="DEAD-box_helicase_OB_fold"/>
</dbReference>
<dbReference type="Pfam" id="PF21010">
    <property type="entry name" value="HA2_C"/>
    <property type="match status" value="1"/>
</dbReference>
<evidence type="ECO:0000313" key="11">
    <source>
        <dbReference type="EMBL" id="CBY87501.1"/>
    </source>
</evidence>
<dbReference type="PROSITE" id="PS51192">
    <property type="entry name" value="HELICASE_ATP_BIND_1"/>
    <property type="match status" value="1"/>
</dbReference>
<keyword evidence="6" id="KW-0067">ATP-binding</keyword>
<accession>A0AAV2U5F8</accession>
<dbReference type="KEGG" id="hil:HICON_02170"/>
<dbReference type="InterPro" id="IPR011545">
    <property type="entry name" value="DEAD/DEAH_box_helicase_dom"/>
</dbReference>
<dbReference type="GO" id="GO:0003723">
    <property type="term" value="F:RNA binding"/>
    <property type="evidence" value="ECO:0007669"/>
    <property type="project" value="TreeGrafter"/>
</dbReference>
<dbReference type="NCBIfam" id="TIGR01967">
    <property type="entry name" value="DEAH_box_HrpA"/>
    <property type="match status" value="1"/>
</dbReference>
<dbReference type="InterPro" id="IPR010222">
    <property type="entry name" value="RNA_helicase_HrpA"/>
</dbReference>
<dbReference type="InterPro" id="IPR027417">
    <property type="entry name" value="P-loop_NTPase"/>
</dbReference>
<keyword evidence="5 11" id="KW-0347">Helicase</keyword>
<dbReference type="SMART" id="SM00382">
    <property type="entry name" value="AAA"/>
    <property type="match status" value="1"/>
</dbReference>
<comment type="similarity">
    <text evidence="1">Belongs to the DEAD box helicase family. DEAH subfamily.</text>
</comment>
<sequence length="1303" mass="149551">MKNSSVKHTLTPLQQSLFSQLNDIMLVDQRRLSACIHGIGKIKSQEAQQAVAAEIQQQIEQARLRVEQRKSAVQNPIVFPESLPVSQRKVEIQKLLSEHQVIVVAGETGSGKTTQLPKMCLELGFGNLGMIGHTQPRRIAARSVAARIAEELETELGGLVGYKVRFNDQISDDTQIKLMTDGILLAEIQNDRFLNQYSCLIIDEAHERSLNNDFILGYLKQLLPRRRDLKLIITSATIDVERFSKHFNNAPIIEVSGRTYPVEVRYRPVVEEDDQDQLLGILNAVDELQAEGRGDILIFMNGEREIRDTAEALQKQNLKHTEILPLFARLSAQEQNKIFHPSSLNRIVLATNVAETSLTVPSIKYVIDPGTARISRYSYRTKVQRLPIEPISQASANQRKGRCGRVSEGICIRLYSEEDFNSRPEFTDPEILRTNLASVILQMTALGLDDIEAFPFVDAPDKRHIQDGVKLLEELGAFETVQTKSGEKRLLTRVGRQLAQLPVDPRLAKMILSAVNFGCVYEMMIIVSALSIQDPRERPQEKQQDSDEKHRRFADKKSDFLAFLNLWRYLQEQQKESSKNQFRRQCQKDFLNYLRIREWQDIYHQIRLTVREMGLPINSEKAEYQQIHTALLSGLLSHIGLKEAEKQQYLGARNAHFAIFPNSVLFKKQPKWVMAAELVETSKLWGRMVAEIEPEWIEPLAEHLIKKSHSEPLWSKSRGAVIADEKVTLYGVPIVAVRPVNYGAIDPTVSRQIFIQSALVEGDWNTKHKFFKENQRLVREVEELEHKSRRRDILVDDRTLFEFYDQRIGTEVVSQKHFDTWWKKVQQKDPELLNFERSFLINDDAEQVSKLDFPNFWHQGNLKLKLTYQFEPGTDADGVTVHIPLPLLNQVEMTGFGWQIPGLREELVIALIKSLPKSYRRNFVPAPNYAQAFLSRAVPLEKPLLDTLIYELRRMTGVTVEAEHWNWEQIPSHLKMTFRVVDENGKKIAESMNLDELKFNLKDRVQESISAVADDGIEQSGLHIWSFADLPQCYEQKQRGFSVKAFPAIVDEKDAVAIKLFETEFEQSVAMQQGLRRLLLLNVPSPIKYLHEKLPNKAKLGLYFTPFGRVLDLIDDCIACAVDKLIADFGGFVWDEAGFEKLRDFVRENLNEVTVDIAQKVEQILTLTYQLNQRLKGKMDFTMAFALSDIKSQLAGLVYQGFVQKSGYDRLPDLQRYLQAIDKRIDKLAQDVNRDRAAMLRIQQVQQAYQQLLAKLPKSKPISDEVAEIRYMIEELRVSLFAQQLGTKYQISDKRIANIISQY</sequence>
<proteinExistence type="inferred from homology"/>
<evidence type="ECO:0000313" key="12">
    <source>
        <dbReference type="Proteomes" id="UP000006797"/>
    </source>
</evidence>
<dbReference type="SMART" id="SM00490">
    <property type="entry name" value="HELICc"/>
    <property type="match status" value="1"/>
</dbReference>
<evidence type="ECO:0000256" key="6">
    <source>
        <dbReference type="ARBA" id="ARBA00022840"/>
    </source>
</evidence>
<dbReference type="NCBIfam" id="NF008348">
    <property type="entry name" value="PRK11131.1"/>
    <property type="match status" value="1"/>
</dbReference>